<dbReference type="AlphaFoldDB" id="A0A3A9ARW5"/>
<dbReference type="Pfam" id="PF00528">
    <property type="entry name" value="BPD_transp_1"/>
    <property type="match status" value="1"/>
</dbReference>
<dbReference type="InterPro" id="IPR000515">
    <property type="entry name" value="MetI-like"/>
</dbReference>
<protein>
    <submittedName>
        <fullName evidence="9">Carbohydrate ABC transporter permease</fullName>
    </submittedName>
</protein>
<comment type="caution">
    <text evidence="9">The sequence shown here is derived from an EMBL/GenBank/DDBJ whole genome shotgun (WGS) entry which is preliminary data.</text>
</comment>
<evidence type="ECO:0000256" key="2">
    <source>
        <dbReference type="ARBA" id="ARBA00022448"/>
    </source>
</evidence>
<dbReference type="RefSeq" id="WP_120471024.1">
    <property type="nucleotide sequence ID" value="NZ_CATAJS010000002.1"/>
</dbReference>
<accession>A0A3A9ARW5</accession>
<feature type="domain" description="ABC transmembrane type-1" evidence="8">
    <location>
        <begin position="79"/>
        <end position="271"/>
    </location>
</feature>
<name>A0A3A9ARW5_9FIRM</name>
<dbReference type="Proteomes" id="UP000280696">
    <property type="component" value="Unassembled WGS sequence"/>
</dbReference>
<dbReference type="EMBL" id="RAYQ01000015">
    <property type="protein sequence ID" value="RKI90331.1"/>
    <property type="molecule type" value="Genomic_DNA"/>
</dbReference>
<evidence type="ECO:0000256" key="3">
    <source>
        <dbReference type="ARBA" id="ARBA00022475"/>
    </source>
</evidence>
<dbReference type="OrthoDB" id="9794684at2"/>
<dbReference type="Gene3D" id="1.10.3720.10">
    <property type="entry name" value="MetI-like"/>
    <property type="match status" value="1"/>
</dbReference>
<evidence type="ECO:0000313" key="9">
    <source>
        <dbReference type="EMBL" id="RKI90331.1"/>
    </source>
</evidence>
<proteinExistence type="inferred from homology"/>
<keyword evidence="2 7" id="KW-0813">Transport</keyword>
<comment type="subcellular location">
    <subcellularLocation>
        <location evidence="1 7">Cell membrane</location>
        <topology evidence="1 7">Multi-pass membrane protein</topology>
    </subcellularLocation>
</comment>
<sequence length="286" mass="31943">MKKNSNAKYKAYRWLVGIGRWFLFALVAFVILFPVYWIFISSITPPGELFKTPIDYIPDHPTLESYTFLIENVGLISKIGNTVLIIGVTLIVGTTICVMGAYAFARFRSKAVSLAFGFIVATMLIPEVVTARPLYEFMQKVKLFDTYQGLIILYISSIIPFTVLILRNFVGEIPVSLEEAASIDGANFVQRLFLVVLPLMKPAIATVCIINFINCLNNFFTPLYYSNGIQVLSVAIVQLPLRDNMYGVPWDLVSAMGWIILLPIIIFVAVFEKQIMDGIMAGGVKA</sequence>
<dbReference type="InterPro" id="IPR035906">
    <property type="entry name" value="MetI-like_sf"/>
</dbReference>
<keyword evidence="10" id="KW-1185">Reference proteome</keyword>
<gene>
    <name evidence="9" type="ORF">D7V94_14550</name>
</gene>
<feature type="transmembrane region" description="Helical" evidence="7">
    <location>
        <begin position="191"/>
        <end position="213"/>
    </location>
</feature>
<dbReference type="PANTHER" id="PTHR43744">
    <property type="entry name" value="ABC TRANSPORTER PERMEASE PROTEIN MG189-RELATED-RELATED"/>
    <property type="match status" value="1"/>
</dbReference>
<dbReference type="GO" id="GO:0005886">
    <property type="term" value="C:plasma membrane"/>
    <property type="evidence" value="ECO:0007669"/>
    <property type="project" value="UniProtKB-SubCell"/>
</dbReference>
<evidence type="ECO:0000256" key="7">
    <source>
        <dbReference type="RuleBase" id="RU363032"/>
    </source>
</evidence>
<keyword evidence="5 7" id="KW-1133">Transmembrane helix</keyword>
<evidence type="ECO:0000313" key="10">
    <source>
        <dbReference type="Proteomes" id="UP000280696"/>
    </source>
</evidence>
<keyword evidence="6 7" id="KW-0472">Membrane</keyword>
<feature type="transmembrane region" description="Helical" evidence="7">
    <location>
        <begin position="83"/>
        <end position="104"/>
    </location>
</feature>
<feature type="transmembrane region" description="Helical" evidence="7">
    <location>
        <begin position="21"/>
        <end position="40"/>
    </location>
</feature>
<dbReference type="SUPFAM" id="SSF161098">
    <property type="entry name" value="MetI-like"/>
    <property type="match status" value="1"/>
</dbReference>
<dbReference type="PANTHER" id="PTHR43744:SF12">
    <property type="entry name" value="ABC TRANSPORTER PERMEASE PROTEIN MG189-RELATED"/>
    <property type="match status" value="1"/>
</dbReference>
<feature type="transmembrane region" description="Helical" evidence="7">
    <location>
        <begin position="111"/>
        <end position="131"/>
    </location>
</feature>
<keyword evidence="3" id="KW-1003">Cell membrane</keyword>
<keyword evidence="4 7" id="KW-0812">Transmembrane</keyword>
<feature type="transmembrane region" description="Helical" evidence="7">
    <location>
        <begin position="252"/>
        <end position="271"/>
    </location>
</feature>
<evidence type="ECO:0000259" key="8">
    <source>
        <dbReference type="PROSITE" id="PS50928"/>
    </source>
</evidence>
<evidence type="ECO:0000256" key="4">
    <source>
        <dbReference type="ARBA" id="ARBA00022692"/>
    </source>
</evidence>
<feature type="transmembrane region" description="Helical" evidence="7">
    <location>
        <begin position="151"/>
        <end position="170"/>
    </location>
</feature>
<reference evidence="9 10" key="1">
    <citation type="submission" date="2018-09" db="EMBL/GenBank/DDBJ databases">
        <title>Murine metabolic-syndrome-specific gut microbial biobank.</title>
        <authorList>
            <person name="Liu C."/>
        </authorList>
    </citation>
    <scope>NUCLEOTIDE SEQUENCE [LARGE SCALE GENOMIC DNA]</scope>
    <source>
        <strain evidence="9 10">0.1xD8-82</strain>
    </source>
</reference>
<organism evidence="9 10">
    <name type="scientific">Parablautia intestinalis</name>
    <dbReference type="NCBI Taxonomy" id="2320100"/>
    <lineage>
        <taxon>Bacteria</taxon>
        <taxon>Bacillati</taxon>
        <taxon>Bacillota</taxon>
        <taxon>Clostridia</taxon>
        <taxon>Lachnospirales</taxon>
        <taxon>Lachnospiraceae</taxon>
        <taxon>Parablautia</taxon>
    </lineage>
</organism>
<evidence type="ECO:0000256" key="5">
    <source>
        <dbReference type="ARBA" id="ARBA00022989"/>
    </source>
</evidence>
<dbReference type="GO" id="GO:0055085">
    <property type="term" value="P:transmembrane transport"/>
    <property type="evidence" value="ECO:0007669"/>
    <property type="project" value="InterPro"/>
</dbReference>
<evidence type="ECO:0000256" key="6">
    <source>
        <dbReference type="ARBA" id="ARBA00023136"/>
    </source>
</evidence>
<dbReference type="CDD" id="cd06261">
    <property type="entry name" value="TM_PBP2"/>
    <property type="match status" value="1"/>
</dbReference>
<comment type="similarity">
    <text evidence="7">Belongs to the binding-protein-dependent transport system permease family.</text>
</comment>
<dbReference type="PROSITE" id="PS50928">
    <property type="entry name" value="ABC_TM1"/>
    <property type="match status" value="1"/>
</dbReference>
<evidence type="ECO:0000256" key="1">
    <source>
        <dbReference type="ARBA" id="ARBA00004651"/>
    </source>
</evidence>